<name>A0ABD2X7A2_9HYME</name>
<comment type="caution">
    <text evidence="1">The sequence shown here is derived from an EMBL/GenBank/DDBJ whole genome shotgun (WGS) entry which is preliminary data.</text>
</comment>
<reference evidence="1 2" key="1">
    <citation type="journal article" date="2024" name="bioRxiv">
        <title>A reference genome for Trichogramma kaykai: A tiny desert-dwelling parasitoid wasp with competing sex-ratio distorters.</title>
        <authorList>
            <person name="Culotta J."/>
            <person name="Lindsey A.R."/>
        </authorList>
    </citation>
    <scope>NUCLEOTIDE SEQUENCE [LARGE SCALE GENOMIC DNA]</scope>
    <source>
        <strain evidence="1 2">KSX58</strain>
    </source>
</reference>
<evidence type="ECO:0000313" key="1">
    <source>
        <dbReference type="EMBL" id="KAL3401059.1"/>
    </source>
</evidence>
<dbReference type="Proteomes" id="UP001627154">
    <property type="component" value="Unassembled WGS sequence"/>
</dbReference>
<organism evidence="1 2">
    <name type="scientific">Trichogramma kaykai</name>
    <dbReference type="NCBI Taxonomy" id="54128"/>
    <lineage>
        <taxon>Eukaryota</taxon>
        <taxon>Metazoa</taxon>
        <taxon>Ecdysozoa</taxon>
        <taxon>Arthropoda</taxon>
        <taxon>Hexapoda</taxon>
        <taxon>Insecta</taxon>
        <taxon>Pterygota</taxon>
        <taxon>Neoptera</taxon>
        <taxon>Endopterygota</taxon>
        <taxon>Hymenoptera</taxon>
        <taxon>Apocrita</taxon>
        <taxon>Proctotrupomorpha</taxon>
        <taxon>Chalcidoidea</taxon>
        <taxon>Trichogrammatidae</taxon>
        <taxon>Trichogramma</taxon>
    </lineage>
</organism>
<gene>
    <name evidence="1" type="ORF">TKK_005694</name>
</gene>
<sequence length="318" mass="37150">MCRRKIMPEVNKPNDELVFLIDFPDWESSDSDEPVFPIDFPNWESRNSDERMIFNFAWNEPIALDSDGEPIYEDSLNSEGASDDDSIITMFHWTIDVLHIDELFAIKCFDLHCDRVHVEFYYQEVRITVDNELIETLDRNLLCHEESWDDDPAVCTWCEDISEGKEMEISLSNEVSEKEKMRIDDDDVCKYFNRDDDDDDDIIERSAPTNFSQTIDEIDSENYVEACINVVPNPKSIAINETLLKVPNISRAVNKLWKDTDNVKLSTQQMRDYLSRTTMIITELDTSSMNNARVGCMKHDIWIIDMQMRLGLLRQSLK</sequence>
<protein>
    <submittedName>
        <fullName evidence="1">Uncharacterized protein</fullName>
    </submittedName>
</protein>
<dbReference type="EMBL" id="JBJJXI010000049">
    <property type="protein sequence ID" value="KAL3401059.1"/>
    <property type="molecule type" value="Genomic_DNA"/>
</dbReference>
<dbReference type="AlphaFoldDB" id="A0ABD2X7A2"/>
<evidence type="ECO:0000313" key="2">
    <source>
        <dbReference type="Proteomes" id="UP001627154"/>
    </source>
</evidence>
<accession>A0ABD2X7A2</accession>
<keyword evidence="2" id="KW-1185">Reference proteome</keyword>
<proteinExistence type="predicted"/>